<keyword evidence="3" id="KW-1185">Reference proteome</keyword>
<dbReference type="OrthoDB" id="9812295at2"/>
<name>A0A0J6FRU6_9BACL</name>
<dbReference type="STRING" id="157733.AB986_14340"/>
<dbReference type="SUPFAM" id="SSF54427">
    <property type="entry name" value="NTF2-like"/>
    <property type="match status" value="1"/>
</dbReference>
<comment type="caution">
    <text evidence="2">The sequence shown here is derived from an EMBL/GenBank/DDBJ whole genome shotgun (WGS) entry which is preliminary data.</text>
</comment>
<sequence length="146" mass="17020">MTIGISTVQDVLENYKSAVYEQDAEKFLSTYAADVHIYDCWGKWECRGISSWRQNVIEWFNGLSEERDVLKVDFDDLTIEENTNVAFAHCAVTFVAYREQPEEKLREMTNRFTLGLRKVNESWLITHEHSSLPIDMKTGKGMFNLK</sequence>
<evidence type="ECO:0000313" key="3">
    <source>
        <dbReference type="Proteomes" id="UP000035996"/>
    </source>
</evidence>
<organism evidence="2 3">
    <name type="scientific">Guptibacillus hwajinpoensis</name>
    <dbReference type="NCBI Taxonomy" id="208199"/>
    <lineage>
        <taxon>Bacteria</taxon>
        <taxon>Bacillati</taxon>
        <taxon>Bacillota</taxon>
        <taxon>Bacilli</taxon>
        <taxon>Bacillales</taxon>
        <taxon>Guptibacillaceae</taxon>
        <taxon>Guptibacillus</taxon>
    </lineage>
</organism>
<reference evidence="2" key="1">
    <citation type="submission" date="2015-06" db="EMBL/GenBank/DDBJ databases">
        <authorList>
            <person name="Liu B."/>
            <person name="Wang J."/>
            <person name="Zhu Y."/>
            <person name="Liu G."/>
            <person name="Chen Q."/>
            <person name="Zheng C."/>
            <person name="Che J."/>
            <person name="Ge C."/>
            <person name="Shi H."/>
            <person name="Pan Z."/>
            <person name="Liu X."/>
        </authorList>
    </citation>
    <scope>NUCLEOTIDE SEQUENCE [LARGE SCALE GENOMIC DNA]</scope>
    <source>
        <strain evidence="2">DSM 16346</strain>
    </source>
</reference>
<dbReference type="Gene3D" id="3.10.450.50">
    <property type="match status" value="1"/>
</dbReference>
<dbReference type="RefSeq" id="WP_048311844.1">
    <property type="nucleotide sequence ID" value="NZ_CP119526.1"/>
</dbReference>
<feature type="domain" description="SnoaL-like" evidence="1">
    <location>
        <begin position="8"/>
        <end position="134"/>
    </location>
</feature>
<accession>A0A0J6FRU6</accession>
<evidence type="ECO:0000313" key="2">
    <source>
        <dbReference type="EMBL" id="KMM37067.1"/>
    </source>
</evidence>
<dbReference type="InterPro" id="IPR032710">
    <property type="entry name" value="NTF2-like_dom_sf"/>
</dbReference>
<evidence type="ECO:0000259" key="1">
    <source>
        <dbReference type="Pfam" id="PF13474"/>
    </source>
</evidence>
<proteinExistence type="predicted"/>
<protein>
    <recommendedName>
        <fullName evidence="1">SnoaL-like domain-containing protein</fullName>
    </recommendedName>
</protein>
<dbReference type="Pfam" id="PF13474">
    <property type="entry name" value="SnoaL_3"/>
    <property type="match status" value="1"/>
</dbReference>
<dbReference type="Proteomes" id="UP000035996">
    <property type="component" value="Unassembled WGS sequence"/>
</dbReference>
<dbReference type="EMBL" id="LELK01000004">
    <property type="protein sequence ID" value="KMM37067.1"/>
    <property type="molecule type" value="Genomic_DNA"/>
</dbReference>
<dbReference type="AlphaFoldDB" id="A0A0J6FRU6"/>
<dbReference type="InterPro" id="IPR037401">
    <property type="entry name" value="SnoaL-like"/>
</dbReference>
<gene>
    <name evidence="2" type="ORF">AB986_14340</name>
</gene>